<dbReference type="PANTHER" id="PTHR44215">
    <property type="entry name" value="WD REPEAT-CONTAINING PROTEIN 75"/>
    <property type="match status" value="1"/>
</dbReference>
<dbReference type="InterPro" id="IPR001680">
    <property type="entry name" value="WD40_rpt"/>
</dbReference>
<keyword evidence="3" id="KW-0698">rRNA processing</keyword>
<dbReference type="InterPro" id="IPR057644">
    <property type="entry name" value="Beta-prop_WDR75_2nd"/>
</dbReference>
<evidence type="ECO:0000256" key="9">
    <source>
        <dbReference type="SAM" id="MobiDB-lite"/>
    </source>
</evidence>
<feature type="region of interest" description="Disordered" evidence="9">
    <location>
        <begin position="1"/>
        <end position="21"/>
    </location>
</feature>
<evidence type="ECO:0000256" key="3">
    <source>
        <dbReference type="ARBA" id="ARBA00022552"/>
    </source>
</evidence>
<proteinExistence type="predicted"/>
<evidence type="ECO:0000256" key="7">
    <source>
        <dbReference type="ARBA" id="ARBA00023242"/>
    </source>
</evidence>
<feature type="repeat" description="WD" evidence="8">
    <location>
        <begin position="283"/>
        <end position="316"/>
    </location>
</feature>
<dbReference type="EMBL" id="MCGE01000001">
    <property type="protein sequence ID" value="ORZ26166.1"/>
    <property type="molecule type" value="Genomic_DNA"/>
</dbReference>
<feature type="compositionally biased region" description="Acidic residues" evidence="9">
    <location>
        <begin position="954"/>
        <end position="971"/>
    </location>
</feature>
<protein>
    <submittedName>
        <fullName evidence="11">WD40-repeat-containing domain protein</fullName>
    </submittedName>
</protein>
<dbReference type="InterPro" id="IPR036322">
    <property type="entry name" value="WD40_repeat_dom_sf"/>
</dbReference>
<keyword evidence="4 8" id="KW-0853">WD repeat</keyword>
<keyword evidence="6" id="KW-0804">Transcription</keyword>
<evidence type="ECO:0000256" key="2">
    <source>
        <dbReference type="ARBA" id="ARBA00022517"/>
    </source>
</evidence>
<evidence type="ECO:0000256" key="6">
    <source>
        <dbReference type="ARBA" id="ARBA00023163"/>
    </source>
</evidence>
<dbReference type="PANTHER" id="PTHR44215:SF1">
    <property type="entry name" value="WD REPEAT-CONTAINING PROTEIN 75"/>
    <property type="match status" value="1"/>
</dbReference>
<dbReference type="GO" id="GO:2000234">
    <property type="term" value="P:positive regulation of rRNA processing"/>
    <property type="evidence" value="ECO:0007669"/>
    <property type="project" value="TreeGrafter"/>
</dbReference>
<organism evidence="11 12">
    <name type="scientific">Absidia repens</name>
    <dbReference type="NCBI Taxonomy" id="90262"/>
    <lineage>
        <taxon>Eukaryota</taxon>
        <taxon>Fungi</taxon>
        <taxon>Fungi incertae sedis</taxon>
        <taxon>Mucoromycota</taxon>
        <taxon>Mucoromycotina</taxon>
        <taxon>Mucoromycetes</taxon>
        <taxon>Mucorales</taxon>
        <taxon>Cunninghamellaceae</taxon>
        <taxon>Absidia</taxon>
    </lineage>
</organism>
<reference evidence="11 12" key="1">
    <citation type="submission" date="2016-07" db="EMBL/GenBank/DDBJ databases">
        <title>Pervasive Adenine N6-methylation of Active Genes in Fungi.</title>
        <authorList>
            <consortium name="DOE Joint Genome Institute"/>
            <person name="Mondo S.J."/>
            <person name="Dannebaum R.O."/>
            <person name="Kuo R.C."/>
            <person name="Labutti K."/>
            <person name="Haridas S."/>
            <person name="Kuo A."/>
            <person name="Salamov A."/>
            <person name="Ahrendt S.R."/>
            <person name="Lipzen A."/>
            <person name="Sullivan W."/>
            <person name="Andreopoulos W.B."/>
            <person name="Clum A."/>
            <person name="Lindquist E."/>
            <person name="Daum C."/>
            <person name="Ramamoorthy G.K."/>
            <person name="Gryganskyi A."/>
            <person name="Culley D."/>
            <person name="Magnuson J.K."/>
            <person name="James T.Y."/>
            <person name="O'Malley M.A."/>
            <person name="Stajich J.E."/>
            <person name="Spatafora J.W."/>
            <person name="Visel A."/>
            <person name="Grigoriev I.V."/>
        </authorList>
    </citation>
    <scope>NUCLEOTIDE SEQUENCE [LARGE SCALE GENOMIC DNA]</scope>
    <source>
        <strain evidence="11 12">NRRL 1336</strain>
    </source>
</reference>
<dbReference type="PROSITE" id="PS50082">
    <property type="entry name" value="WD_REPEATS_2"/>
    <property type="match status" value="3"/>
</dbReference>
<feature type="repeat" description="WD" evidence="8">
    <location>
        <begin position="515"/>
        <end position="558"/>
    </location>
</feature>
<comment type="subcellular location">
    <subcellularLocation>
        <location evidence="1">Nucleus</location>
        <location evidence="1">Nucleolus</location>
    </subcellularLocation>
</comment>
<feature type="region of interest" description="Disordered" evidence="9">
    <location>
        <begin position="939"/>
        <end position="971"/>
    </location>
</feature>
<keyword evidence="2" id="KW-0690">Ribosome biogenesis</keyword>
<comment type="caution">
    <text evidence="11">The sequence shown here is derived from an EMBL/GenBank/DDBJ whole genome shotgun (WGS) entry which is preliminary data.</text>
</comment>
<dbReference type="SUPFAM" id="SSF69322">
    <property type="entry name" value="Tricorn protease domain 2"/>
    <property type="match status" value="1"/>
</dbReference>
<dbReference type="Gene3D" id="2.130.10.10">
    <property type="entry name" value="YVTN repeat-like/Quinoprotein amine dehydrogenase"/>
    <property type="match status" value="4"/>
</dbReference>
<dbReference type="InterPro" id="IPR053826">
    <property type="entry name" value="WDR75"/>
</dbReference>
<evidence type="ECO:0000313" key="11">
    <source>
        <dbReference type="EMBL" id="ORZ26166.1"/>
    </source>
</evidence>
<evidence type="ECO:0000256" key="5">
    <source>
        <dbReference type="ARBA" id="ARBA00022737"/>
    </source>
</evidence>
<dbReference type="Proteomes" id="UP000193560">
    <property type="component" value="Unassembled WGS sequence"/>
</dbReference>
<dbReference type="SMART" id="SM00320">
    <property type="entry name" value="WD40"/>
    <property type="match status" value="7"/>
</dbReference>
<feature type="domain" description="WD repeat-containing protein 75 second beta-propeller" evidence="10">
    <location>
        <begin position="402"/>
        <end position="707"/>
    </location>
</feature>
<feature type="repeat" description="WD" evidence="8">
    <location>
        <begin position="77"/>
        <end position="119"/>
    </location>
</feature>
<dbReference type="GO" id="GO:0006364">
    <property type="term" value="P:rRNA processing"/>
    <property type="evidence" value="ECO:0007669"/>
    <property type="project" value="UniProtKB-KW"/>
</dbReference>
<dbReference type="STRING" id="90262.A0A1X2J2W5"/>
<keyword evidence="5" id="KW-0677">Repeat</keyword>
<evidence type="ECO:0000256" key="1">
    <source>
        <dbReference type="ARBA" id="ARBA00004604"/>
    </source>
</evidence>
<dbReference type="GO" id="GO:0003723">
    <property type="term" value="F:RNA binding"/>
    <property type="evidence" value="ECO:0007669"/>
    <property type="project" value="InterPro"/>
</dbReference>
<evidence type="ECO:0000256" key="8">
    <source>
        <dbReference type="PROSITE-ProRule" id="PRU00221"/>
    </source>
</evidence>
<dbReference type="SUPFAM" id="SSF50978">
    <property type="entry name" value="WD40 repeat-like"/>
    <property type="match status" value="1"/>
</dbReference>
<keyword evidence="7" id="KW-0539">Nucleus</keyword>
<feature type="compositionally biased region" description="Low complexity" evidence="9">
    <location>
        <begin position="939"/>
        <end position="953"/>
    </location>
</feature>
<accession>A0A1X2J2W5</accession>
<dbReference type="OrthoDB" id="4096at2759"/>
<dbReference type="InterPro" id="IPR015943">
    <property type="entry name" value="WD40/YVTN_repeat-like_dom_sf"/>
</dbReference>
<evidence type="ECO:0000313" key="12">
    <source>
        <dbReference type="Proteomes" id="UP000193560"/>
    </source>
</evidence>
<dbReference type="GO" id="GO:0045943">
    <property type="term" value="P:positive regulation of transcription by RNA polymerase I"/>
    <property type="evidence" value="ECO:0007669"/>
    <property type="project" value="InterPro"/>
</dbReference>
<dbReference type="PROSITE" id="PS50294">
    <property type="entry name" value="WD_REPEATS_REGION"/>
    <property type="match status" value="2"/>
</dbReference>
<dbReference type="Pfam" id="PF23869">
    <property type="entry name" value="Beta-prop_WDR75_1st"/>
    <property type="match status" value="1"/>
</dbReference>
<sequence length="971" mass="108672">MVKSKKNNKTLATPRQEPFSPKEKLVLSKTLGGNISQSPLEFTKDSKYFFSGVGTAIKIYSIATGAVVKVLSRPSMEGSHKDKVTCVLLNPKNPLQLLSASLDGTIKLWDYNDEVLLKTFTVDLPIKQFVLFPSDPEHAYLLVSSALQKKKKKDEVAIANKTRVYQYHLDTSTITTIKKNDKNDQNQSRMVAEFPDCHMIALSTDASFLAMATRHNFYIWPTNHSESDVSSTQLQSYAVKEGITQIAFHPTSTYVAVGYHTGQIVFYHCLTEETKTTPITERHHWHSTPVRSLKFMDDGNYLLSGGDESVLVVWQLGTGFRRYFPRIGGEINYISITPDYKHFCLSLGDNSIRMINAVTQTVEQVIQGVQQWDMRQNQLQLQEQRQDGITTSANNLIWSQGMMVEPRNHHLVLNGAPGLLQFYDSKVDHHALELEIIPNNRNTRPITITSAMSQSTSSNTNIDRGHIAHLAFSPNGEWMATVDMRNDQITTVEVYLKFWQWDHDQQTYVLHTRVDRPHDNAITSLCFHPSSSFPMAITTSMDKSFKVWHLSSQSEPATISEPDQVPWTCRSVGVYRNFWPSASAFSADGSMLTVAFGPVVTVWDPYQNTIQGVLSTPEIDSIKSLHFINDSPFLVSRSKSHLFVWNLLTCTVWWSYQIPTRYVAVDPRADRFMVVVKDDHNKISQLVLFEPTSPQPLLVQALNYVCQGVAWLPATQDSYHGANTVEQNDGKQNSGTGRATFASSDLAYLQPNHTIKIMSVVNASKVDVQSDNQANTVAPLPSADERTLFNDAYGSRQQQKAKDAHVLQSRIHANSLVRDDAIRGKRSNKRDHHDYQTGDILNGPSHILPRVDVIFESYMATLMAPRSSDDLDEKNSDYDMDASETDQQIITTTSHSTNPMSAASNIDNNMASTPNDVSTLDPLPSLEAYFATLGVDTASSSLPTMSSGGLSSSDADDNESDDDDDIENIDW</sequence>
<gene>
    <name evidence="11" type="ORF">BCR42DRAFT_401721</name>
</gene>
<keyword evidence="12" id="KW-1185">Reference proteome</keyword>
<dbReference type="AlphaFoldDB" id="A0A1X2J2W5"/>
<evidence type="ECO:0000256" key="4">
    <source>
        <dbReference type="ARBA" id="ARBA00022574"/>
    </source>
</evidence>
<dbReference type="GO" id="GO:0032040">
    <property type="term" value="C:small-subunit processome"/>
    <property type="evidence" value="ECO:0007669"/>
    <property type="project" value="InterPro"/>
</dbReference>
<dbReference type="Pfam" id="PF23769">
    <property type="entry name" value="Beta-prop_WDR75_2nd"/>
    <property type="match status" value="1"/>
</dbReference>
<name>A0A1X2J2W5_9FUNG</name>
<evidence type="ECO:0000259" key="10">
    <source>
        <dbReference type="Pfam" id="PF23769"/>
    </source>
</evidence>